<comment type="subcellular location">
    <subcellularLocation>
        <location evidence="1">Nucleus</location>
    </subcellularLocation>
</comment>
<protein>
    <recommendedName>
        <fullName evidence="7">TF-B3 domain-containing protein</fullName>
    </recommendedName>
</protein>
<comment type="caution">
    <text evidence="8">The sequence shown here is derived from an EMBL/GenBank/DDBJ whole genome shotgun (WGS) entry which is preliminary data.</text>
</comment>
<dbReference type="SUPFAM" id="SSF101936">
    <property type="entry name" value="DNA-binding pseudobarrel domain"/>
    <property type="match status" value="1"/>
</dbReference>
<feature type="compositionally biased region" description="Pro residues" evidence="6">
    <location>
        <begin position="18"/>
        <end position="27"/>
    </location>
</feature>
<dbReference type="PROSITE" id="PS50863">
    <property type="entry name" value="B3"/>
    <property type="match status" value="1"/>
</dbReference>
<evidence type="ECO:0000256" key="2">
    <source>
        <dbReference type="ARBA" id="ARBA00023015"/>
    </source>
</evidence>
<dbReference type="Proteomes" id="UP001231189">
    <property type="component" value="Unassembled WGS sequence"/>
</dbReference>
<evidence type="ECO:0000313" key="9">
    <source>
        <dbReference type="Proteomes" id="UP001231189"/>
    </source>
</evidence>
<dbReference type="InterPro" id="IPR050655">
    <property type="entry name" value="Plant_B3_domain"/>
</dbReference>
<dbReference type="GO" id="GO:0003677">
    <property type="term" value="F:DNA binding"/>
    <property type="evidence" value="ECO:0007669"/>
    <property type="project" value="UniProtKB-KW"/>
</dbReference>
<name>A0AAD8TBQ7_LOLMU</name>
<keyword evidence="4" id="KW-0804">Transcription</keyword>
<accession>A0AAD8TBQ7</accession>
<evidence type="ECO:0000256" key="6">
    <source>
        <dbReference type="SAM" id="MobiDB-lite"/>
    </source>
</evidence>
<evidence type="ECO:0000256" key="3">
    <source>
        <dbReference type="ARBA" id="ARBA00023125"/>
    </source>
</evidence>
<feature type="domain" description="TF-B3" evidence="7">
    <location>
        <begin position="227"/>
        <end position="306"/>
    </location>
</feature>
<dbReference type="InterPro" id="IPR015300">
    <property type="entry name" value="DNA-bd_pseudobarrel_sf"/>
</dbReference>
<evidence type="ECO:0000256" key="1">
    <source>
        <dbReference type="ARBA" id="ARBA00004123"/>
    </source>
</evidence>
<dbReference type="EMBL" id="JAUUTY010000002">
    <property type="protein sequence ID" value="KAK1679003.1"/>
    <property type="molecule type" value="Genomic_DNA"/>
</dbReference>
<organism evidence="8 9">
    <name type="scientific">Lolium multiflorum</name>
    <name type="common">Italian ryegrass</name>
    <name type="synonym">Lolium perenne subsp. multiflorum</name>
    <dbReference type="NCBI Taxonomy" id="4521"/>
    <lineage>
        <taxon>Eukaryota</taxon>
        <taxon>Viridiplantae</taxon>
        <taxon>Streptophyta</taxon>
        <taxon>Embryophyta</taxon>
        <taxon>Tracheophyta</taxon>
        <taxon>Spermatophyta</taxon>
        <taxon>Magnoliopsida</taxon>
        <taxon>Liliopsida</taxon>
        <taxon>Poales</taxon>
        <taxon>Poaceae</taxon>
        <taxon>BOP clade</taxon>
        <taxon>Pooideae</taxon>
        <taxon>Poodae</taxon>
        <taxon>Poeae</taxon>
        <taxon>Poeae Chloroplast Group 2 (Poeae type)</taxon>
        <taxon>Loliodinae</taxon>
        <taxon>Loliinae</taxon>
        <taxon>Lolium</taxon>
    </lineage>
</organism>
<dbReference type="CDD" id="cd10017">
    <property type="entry name" value="B3_DNA"/>
    <property type="match status" value="1"/>
</dbReference>
<feature type="region of interest" description="Disordered" evidence="6">
    <location>
        <begin position="168"/>
        <end position="205"/>
    </location>
</feature>
<feature type="compositionally biased region" description="Pro residues" evidence="6">
    <location>
        <begin position="83"/>
        <end position="102"/>
    </location>
</feature>
<keyword evidence="5" id="KW-0539">Nucleus</keyword>
<evidence type="ECO:0000313" key="8">
    <source>
        <dbReference type="EMBL" id="KAK1679003.1"/>
    </source>
</evidence>
<evidence type="ECO:0000256" key="4">
    <source>
        <dbReference type="ARBA" id="ARBA00023163"/>
    </source>
</evidence>
<sequence>MGAAVLCSPGRSLAEASAPPPPILPHPDAPHDATAPTSPGSPLRPTLPRSLLRSTSSGSPLRPTPPPCPAGDHRTQRHRPLAPLAPPFDVPPPHGRGPVGALPPSPADFAGWAWPPPPASATAATEGRVAAAASRTCLMAVGVGVLLVRQQAFADLVKWSISRERGPVHGGAALDAPPSEATRGGDGEAATARGDGPEATGAEATGSEATAAGALFFSIAGRVACELPKKFADYLDGKEPANMYLRAADCGPRLWAVEVLFDGQGRMYLDKGWEKFAIAHDVDFGCFIHFKYEGDDVLKVKVFDGTMCRRFYYSDDKDTDDESDDDVKPCIHPLR</sequence>
<feature type="compositionally biased region" description="Low complexity" evidence="6">
    <location>
        <begin position="32"/>
        <end position="61"/>
    </location>
</feature>
<dbReference type="Gene3D" id="2.40.330.10">
    <property type="entry name" value="DNA-binding pseudobarrel domain"/>
    <property type="match status" value="1"/>
</dbReference>
<gene>
    <name evidence="8" type="ORF">QYE76_039851</name>
</gene>
<dbReference type="Pfam" id="PF02362">
    <property type="entry name" value="B3"/>
    <property type="match status" value="1"/>
</dbReference>
<evidence type="ECO:0000256" key="5">
    <source>
        <dbReference type="ARBA" id="ARBA00023242"/>
    </source>
</evidence>
<reference evidence="8" key="1">
    <citation type="submission" date="2023-07" db="EMBL/GenBank/DDBJ databases">
        <title>A chromosome-level genome assembly of Lolium multiflorum.</title>
        <authorList>
            <person name="Chen Y."/>
            <person name="Copetti D."/>
            <person name="Kolliker R."/>
            <person name="Studer B."/>
        </authorList>
    </citation>
    <scope>NUCLEOTIDE SEQUENCE</scope>
    <source>
        <strain evidence="8">02402/16</strain>
        <tissue evidence="8">Leaf</tissue>
    </source>
</reference>
<dbReference type="PANTHER" id="PTHR31920">
    <property type="entry name" value="B3 DOMAIN-CONTAINING"/>
    <property type="match status" value="1"/>
</dbReference>
<proteinExistence type="predicted"/>
<keyword evidence="3" id="KW-0238">DNA-binding</keyword>
<dbReference type="GO" id="GO:0005634">
    <property type="term" value="C:nucleus"/>
    <property type="evidence" value="ECO:0007669"/>
    <property type="project" value="UniProtKB-SubCell"/>
</dbReference>
<dbReference type="AlphaFoldDB" id="A0AAD8TBQ7"/>
<dbReference type="SMART" id="SM01019">
    <property type="entry name" value="B3"/>
    <property type="match status" value="1"/>
</dbReference>
<dbReference type="InterPro" id="IPR003340">
    <property type="entry name" value="B3_DNA-bd"/>
</dbReference>
<dbReference type="PANTHER" id="PTHR31920:SF111">
    <property type="entry name" value="B3 DOMAIN-CONTAINING PROTEIN OS03G0621600-RELATED"/>
    <property type="match status" value="1"/>
</dbReference>
<keyword evidence="2" id="KW-0805">Transcription regulation</keyword>
<keyword evidence="9" id="KW-1185">Reference proteome</keyword>
<evidence type="ECO:0000259" key="7">
    <source>
        <dbReference type="PROSITE" id="PS50863"/>
    </source>
</evidence>
<feature type="region of interest" description="Disordered" evidence="6">
    <location>
        <begin position="1"/>
        <end position="102"/>
    </location>
</feature>